<protein>
    <submittedName>
        <fullName evidence="1">Uncharacterized protein</fullName>
    </submittedName>
</protein>
<accession>A0ABQ9Y7Y6</accession>
<evidence type="ECO:0000313" key="2">
    <source>
        <dbReference type="Proteomes" id="UP001281761"/>
    </source>
</evidence>
<sequence length="304" mass="33879">MEICSSTVSTLSSIIHNDISSFLTRVEEAQIEWCPSAPPKPAVASEDNIFQSHLVDIFTMQCNNHSRMSCLRKFYQANELSSSMMDRPKITQPPTASGDIPTTHLQIQLTRVRDLPLCPTARDERLHISITADNVVLQPTSEHVQLFMHHDNCFPHTSFRLILSLLSPRSAPQKMNKRQLCFQEKGSRVDGLETTCLMASGIVLHLKTMCLQSTETKNTDSVQKKKMPRTNFVLRLSLAVPAASLNHAFESSLPHFIILRKTAWTLGAVLSSDALSTLSTQPNLVSHACSLSALFEQIVLNDDL</sequence>
<proteinExistence type="predicted"/>
<comment type="caution">
    <text evidence="1">The sequence shown here is derived from an EMBL/GenBank/DDBJ whole genome shotgun (WGS) entry which is preliminary data.</text>
</comment>
<gene>
    <name evidence="1" type="ORF">BLNAU_5288</name>
</gene>
<keyword evidence="2" id="KW-1185">Reference proteome</keyword>
<evidence type="ECO:0000313" key="1">
    <source>
        <dbReference type="EMBL" id="KAK2959799.1"/>
    </source>
</evidence>
<name>A0ABQ9Y7Y6_9EUKA</name>
<reference evidence="1 2" key="1">
    <citation type="journal article" date="2022" name="bioRxiv">
        <title>Genomics of Preaxostyla Flagellates Illuminates Evolutionary Transitions and the Path Towards Mitochondrial Loss.</title>
        <authorList>
            <person name="Novak L.V.F."/>
            <person name="Treitli S.C."/>
            <person name="Pyrih J."/>
            <person name="Halakuc P."/>
            <person name="Pipaliya S.V."/>
            <person name="Vacek V."/>
            <person name="Brzon O."/>
            <person name="Soukal P."/>
            <person name="Eme L."/>
            <person name="Dacks J.B."/>
            <person name="Karnkowska A."/>
            <person name="Elias M."/>
            <person name="Hampl V."/>
        </authorList>
    </citation>
    <scope>NUCLEOTIDE SEQUENCE [LARGE SCALE GENOMIC DNA]</scope>
    <source>
        <strain evidence="1">NAU3</strain>
        <tissue evidence="1">Gut</tissue>
    </source>
</reference>
<dbReference type="EMBL" id="JARBJD010000027">
    <property type="protein sequence ID" value="KAK2959799.1"/>
    <property type="molecule type" value="Genomic_DNA"/>
</dbReference>
<dbReference type="Proteomes" id="UP001281761">
    <property type="component" value="Unassembled WGS sequence"/>
</dbReference>
<organism evidence="1 2">
    <name type="scientific">Blattamonas nauphoetae</name>
    <dbReference type="NCBI Taxonomy" id="2049346"/>
    <lineage>
        <taxon>Eukaryota</taxon>
        <taxon>Metamonada</taxon>
        <taxon>Preaxostyla</taxon>
        <taxon>Oxymonadida</taxon>
        <taxon>Blattamonas</taxon>
    </lineage>
</organism>